<accession>A0ABN1TSQ5</accession>
<keyword evidence="2" id="KW-1185">Reference proteome</keyword>
<protein>
    <submittedName>
        <fullName evidence="1">Uncharacterized protein</fullName>
    </submittedName>
</protein>
<gene>
    <name evidence="1" type="ORF">GCM10009668_18150</name>
</gene>
<dbReference type="Proteomes" id="UP001501581">
    <property type="component" value="Unassembled WGS sequence"/>
</dbReference>
<reference evidence="1 2" key="1">
    <citation type="journal article" date="2019" name="Int. J. Syst. Evol. Microbiol.">
        <title>The Global Catalogue of Microorganisms (GCM) 10K type strain sequencing project: providing services to taxonomists for standard genome sequencing and annotation.</title>
        <authorList>
            <consortium name="The Broad Institute Genomics Platform"/>
            <consortium name="The Broad Institute Genome Sequencing Center for Infectious Disease"/>
            <person name="Wu L."/>
            <person name="Ma J."/>
        </authorList>
    </citation>
    <scope>NUCLEOTIDE SEQUENCE [LARGE SCALE GENOMIC DNA]</scope>
    <source>
        <strain evidence="1 2">JCM 13008</strain>
    </source>
</reference>
<proteinExistence type="predicted"/>
<sequence>MGGEDLDDSTQAGVRAQAVDRDGTLVDDFVISSRGAAGFVRNAPSPAATSAFALARELVDRLG</sequence>
<organism evidence="1 2">
    <name type="scientific">Nocardioides dubius</name>
    <dbReference type="NCBI Taxonomy" id="317019"/>
    <lineage>
        <taxon>Bacteria</taxon>
        <taxon>Bacillati</taxon>
        <taxon>Actinomycetota</taxon>
        <taxon>Actinomycetes</taxon>
        <taxon>Propionibacteriales</taxon>
        <taxon>Nocardioidaceae</taxon>
        <taxon>Nocardioides</taxon>
    </lineage>
</organism>
<comment type="caution">
    <text evidence="1">The sequence shown here is derived from an EMBL/GenBank/DDBJ whole genome shotgun (WGS) entry which is preliminary data.</text>
</comment>
<dbReference type="RefSeq" id="WP_343993562.1">
    <property type="nucleotide sequence ID" value="NZ_BAAALG010000007.1"/>
</dbReference>
<dbReference type="EMBL" id="BAAALG010000007">
    <property type="protein sequence ID" value="GAA1100574.1"/>
    <property type="molecule type" value="Genomic_DNA"/>
</dbReference>
<evidence type="ECO:0000313" key="1">
    <source>
        <dbReference type="EMBL" id="GAA1100574.1"/>
    </source>
</evidence>
<evidence type="ECO:0000313" key="2">
    <source>
        <dbReference type="Proteomes" id="UP001501581"/>
    </source>
</evidence>
<name>A0ABN1TSQ5_9ACTN</name>